<sequence>MTVSSTALLLIDVQASFPAKEYWVESLADQWRPRQRALLEAAKAQGIPLVRIFHEAPGSDTPFDPAQGLIRPLEGFADSADVTFNKRVHNAFSDTGLQAWLDARGITRLTISGIRTEQCCETTARVGSDLGYQVDFVSDATLTFPMTRHGVTWSADQIKARTELVLEGRFARIIDTHTLINDWQTPRE</sequence>
<evidence type="ECO:0000259" key="2">
    <source>
        <dbReference type="Pfam" id="PF00857"/>
    </source>
</evidence>
<dbReference type="InterPro" id="IPR036380">
    <property type="entry name" value="Isochorismatase-like_sf"/>
</dbReference>
<keyword evidence="1" id="KW-0378">Hydrolase</keyword>
<feature type="domain" description="Isochorismatase-like" evidence="2">
    <location>
        <begin position="6"/>
        <end position="149"/>
    </location>
</feature>
<gene>
    <name evidence="3" type="ORF">GEV37_14105</name>
</gene>
<accession>A0ABS8DVB7</accession>
<reference evidence="3 4" key="1">
    <citation type="journal article" date="2021" name="Sci. Rep.">
        <title>Genome analysis of a halophilic bacterium Halomonas malpeensis YU-PRIM-29(T) reveals its exopolysaccharide and pigment producing capabilities.</title>
        <authorList>
            <person name="Athmika"/>
            <person name="Ghate S.D."/>
            <person name="Arun A.B."/>
            <person name="Rao S.S."/>
            <person name="Kumar S.T.A."/>
            <person name="Kandiyil M.K."/>
            <person name="Saptami K."/>
            <person name="Rekha P.D."/>
        </authorList>
    </citation>
    <scope>NUCLEOTIDE SEQUENCE [LARGE SCALE GENOMIC DNA]</scope>
    <source>
        <strain evidence="4">prim 29</strain>
    </source>
</reference>
<dbReference type="PANTHER" id="PTHR43540:SF6">
    <property type="entry name" value="ISOCHORISMATASE-LIKE DOMAIN-CONTAINING PROTEIN"/>
    <property type="match status" value="1"/>
</dbReference>
<evidence type="ECO:0000313" key="3">
    <source>
        <dbReference type="EMBL" id="MCB8890247.1"/>
    </source>
</evidence>
<proteinExistence type="predicted"/>
<organism evidence="3 4">
    <name type="scientific">Vreelandella malpeensis</name>
    <dbReference type="NCBI Taxonomy" id="1172368"/>
    <lineage>
        <taxon>Bacteria</taxon>
        <taxon>Pseudomonadati</taxon>
        <taxon>Pseudomonadota</taxon>
        <taxon>Gammaproteobacteria</taxon>
        <taxon>Oceanospirillales</taxon>
        <taxon>Halomonadaceae</taxon>
        <taxon>Vreelandella</taxon>
    </lineage>
</organism>
<name>A0ABS8DVB7_9GAMM</name>
<dbReference type="Pfam" id="PF00857">
    <property type="entry name" value="Isochorismatase"/>
    <property type="match status" value="1"/>
</dbReference>
<dbReference type="SUPFAM" id="SSF52499">
    <property type="entry name" value="Isochorismatase-like hydrolases"/>
    <property type="match status" value="1"/>
</dbReference>
<dbReference type="InterPro" id="IPR050272">
    <property type="entry name" value="Isochorismatase-like_hydrls"/>
</dbReference>
<dbReference type="PANTHER" id="PTHR43540">
    <property type="entry name" value="PEROXYUREIDOACRYLATE/UREIDOACRYLATE AMIDOHYDROLASE-RELATED"/>
    <property type="match status" value="1"/>
</dbReference>
<keyword evidence="4" id="KW-1185">Reference proteome</keyword>
<evidence type="ECO:0000313" key="4">
    <source>
        <dbReference type="Proteomes" id="UP001319882"/>
    </source>
</evidence>
<comment type="caution">
    <text evidence="3">The sequence shown here is derived from an EMBL/GenBank/DDBJ whole genome shotgun (WGS) entry which is preliminary data.</text>
</comment>
<evidence type="ECO:0000256" key="1">
    <source>
        <dbReference type="ARBA" id="ARBA00022801"/>
    </source>
</evidence>
<dbReference type="Proteomes" id="UP001319882">
    <property type="component" value="Unassembled WGS sequence"/>
</dbReference>
<dbReference type="RefSeq" id="WP_227390917.1">
    <property type="nucleotide sequence ID" value="NZ_JBHSCJ010000008.1"/>
</dbReference>
<protein>
    <submittedName>
        <fullName evidence="3">Isochorismatase family protein</fullName>
    </submittedName>
</protein>
<dbReference type="InterPro" id="IPR000868">
    <property type="entry name" value="Isochorismatase-like_dom"/>
</dbReference>
<dbReference type="EMBL" id="WHVL01000006">
    <property type="protein sequence ID" value="MCB8890247.1"/>
    <property type="molecule type" value="Genomic_DNA"/>
</dbReference>
<dbReference type="Gene3D" id="3.40.50.850">
    <property type="entry name" value="Isochorismatase-like"/>
    <property type="match status" value="1"/>
</dbReference>